<evidence type="ECO:0000256" key="2">
    <source>
        <dbReference type="ARBA" id="ARBA00004574"/>
    </source>
</evidence>
<reference evidence="15" key="1">
    <citation type="journal article" date="2023" name="Genome Biol. Evol.">
        <title>First Whole Genome Sequence and Flow Cytometry Genome Size Data for the Lichen-Forming Fungus Ramalina farinacea (Ascomycota).</title>
        <authorList>
            <person name="Llewellyn T."/>
            <person name="Mian S."/>
            <person name="Hill R."/>
            <person name="Leitch I.J."/>
            <person name="Gaya E."/>
        </authorList>
    </citation>
    <scope>NUCLEOTIDE SEQUENCE</scope>
    <source>
        <strain evidence="15">LIQ254RAFAR</strain>
    </source>
</reference>
<dbReference type="Proteomes" id="UP001161017">
    <property type="component" value="Unassembled WGS sequence"/>
</dbReference>
<evidence type="ECO:0000256" key="9">
    <source>
        <dbReference type="ARBA" id="ARBA00023015"/>
    </source>
</evidence>
<evidence type="ECO:0000256" key="5">
    <source>
        <dbReference type="ARBA" id="ARBA00019746"/>
    </source>
</evidence>
<evidence type="ECO:0000256" key="14">
    <source>
        <dbReference type="SAM" id="MobiDB-lite"/>
    </source>
</evidence>
<dbReference type="AlphaFoldDB" id="A0AA43TYX7"/>
<dbReference type="InterPro" id="IPR014849">
    <property type="entry name" value="EKC/KEOPS_Gon7"/>
</dbReference>
<dbReference type="GO" id="GO:0000781">
    <property type="term" value="C:chromosome, telomeric region"/>
    <property type="evidence" value="ECO:0007669"/>
    <property type="project" value="UniProtKB-SubCell"/>
</dbReference>
<keyword evidence="9" id="KW-0805">Transcription regulation</keyword>
<evidence type="ECO:0000256" key="11">
    <source>
        <dbReference type="ARBA" id="ARBA00023163"/>
    </source>
</evidence>
<evidence type="ECO:0000256" key="1">
    <source>
        <dbReference type="ARBA" id="ARBA00004123"/>
    </source>
</evidence>
<name>A0AA43TYX7_9LECA</name>
<comment type="subunit">
    <text evidence="4">Component of the EKC/KEOPS complex composed of at least BUD32, CGI121, GON7, KAE1 and PCC1; the whole complex dimerizes.</text>
</comment>
<keyword evidence="7" id="KW-0819">tRNA processing</keyword>
<keyword evidence="12" id="KW-0539">Nucleus</keyword>
<feature type="region of interest" description="Disordered" evidence="14">
    <location>
        <begin position="1"/>
        <end position="44"/>
    </location>
</feature>
<protein>
    <recommendedName>
        <fullName evidence="5">EKC/KEOPS complex subunit GON7</fullName>
    </recommendedName>
</protein>
<comment type="function">
    <text evidence="13">Component of the EKC/KEOPS complex that is required for the formation of a threonylcarbamoyl group on adenosine at position 37 (t(6)A37) in tRNAs that read codons beginning with adenine. The complex is probably involved in the transfer of the threonylcarbamoyl moiety of threonylcarbamoyl-AMP (TC-AMP) to the N6 group of A37. GON7 likely plays a supporting role to the catalytic subunit KAE1 in the complex. The EKC/KEOPS complex also promotes both telomere uncapping and telomere elongation. The complex is required for efficient recruitment of transcriptional coactivators.</text>
</comment>
<keyword evidence="10" id="KW-0010">Activator</keyword>
<keyword evidence="6" id="KW-0158">Chromosome</keyword>
<keyword evidence="11" id="KW-0804">Transcription</keyword>
<keyword evidence="8" id="KW-0779">Telomere</keyword>
<dbReference type="GO" id="GO:0008033">
    <property type="term" value="P:tRNA processing"/>
    <property type="evidence" value="ECO:0007669"/>
    <property type="project" value="UniProtKB-KW"/>
</dbReference>
<evidence type="ECO:0000256" key="10">
    <source>
        <dbReference type="ARBA" id="ARBA00023159"/>
    </source>
</evidence>
<keyword evidence="16" id="KW-1185">Reference proteome</keyword>
<dbReference type="Pfam" id="PF08738">
    <property type="entry name" value="Gon7"/>
    <property type="match status" value="1"/>
</dbReference>
<evidence type="ECO:0000256" key="13">
    <source>
        <dbReference type="ARBA" id="ARBA00025393"/>
    </source>
</evidence>
<evidence type="ECO:0000313" key="16">
    <source>
        <dbReference type="Proteomes" id="UP001161017"/>
    </source>
</evidence>
<comment type="similarity">
    <text evidence="3">Belongs to the GON7 family.</text>
</comment>
<evidence type="ECO:0000256" key="3">
    <source>
        <dbReference type="ARBA" id="ARBA00008529"/>
    </source>
</evidence>
<evidence type="ECO:0000256" key="12">
    <source>
        <dbReference type="ARBA" id="ARBA00023242"/>
    </source>
</evidence>
<organism evidence="15 16">
    <name type="scientific">Ramalina farinacea</name>
    <dbReference type="NCBI Taxonomy" id="258253"/>
    <lineage>
        <taxon>Eukaryota</taxon>
        <taxon>Fungi</taxon>
        <taxon>Dikarya</taxon>
        <taxon>Ascomycota</taxon>
        <taxon>Pezizomycotina</taxon>
        <taxon>Lecanoromycetes</taxon>
        <taxon>OSLEUM clade</taxon>
        <taxon>Lecanoromycetidae</taxon>
        <taxon>Lecanorales</taxon>
        <taxon>Lecanorineae</taxon>
        <taxon>Ramalinaceae</taxon>
        <taxon>Ramalina</taxon>
    </lineage>
</organism>
<dbReference type="GO" id="GO:0005634">
    <property type="term" value="C:nucleus"/>
    <property type="evidence" value="ECO:0007669"/>
    <property type="project" value="UniProtKB-SubCell"/>
</dbReference>
<gene>
    <name evidence="15" type="ORF">OHK93_004652</name>
</gene>
<comment type="subcellular location">
    <subcellularLocation>
        <location evidence="2">Chromosome</location>
        <location evidence="2">Telomere</location>
    </subcellularLocation>
    <subcellularLocation>
        <location evidence="1">Nucleus</location>
    </subcellularLocation>
</comment>
<evidence type="ECO:0000256" key="7">
    <source>
        <dbReference type="ARBA" id="ARBA00022694"/>
    </source>
</evidence>
<accession>A0AA43TYX7</accession>
<sequence length="124" mass="14084">MAPESSKNPSDNPSTLTASYTSPTSTKAFTHTLPTSAPSSAALTEEKTRYMSALRKSVVQLQGEINELLTEKMEEDKWVAAEKGVGLQWMRRRRRITGKRVGSIWREGRREEEGEREFRSFCDD</sequence>
<evidence type="ECO:0000256" key="4">
    <source>
        <dbReference type="ARBA" id="ARBA00011534"/>
    </source>
</evidence>
<evidence type="ECO:0000256" key="8">
    <source>
        <dbReference type="ARBA" id="ARBA00022895"/>
    </source>
</evidence>
<comment type="caution">
    <text evidence="15">The sequence shown here is derived from an EMBL/GenBank/DDBJ whole genome shotgun (WGS) entry which is preliminary data.</text>
</comment>
<proteinExistence type="inferred from homology"/>
<feature type="compositionally biased region" description="Polar residues" evidence="14">
    <location>
        <begin position="1"/>
        <end position="42"/>
    </location>
</feature>
<evidence type="ECO:0000313" key="15">
    <source>
        <dbReference type="EMBL" id="MDI1492869.1"/>
    </source>
</evidence>
<dbReference type="EMBL" id="JAPUFD010000021">
    <property type="protein sequence ID" value="MDI1492869.1"/>
    <property type="molecule type" value="Genomic_DNA"/>
</dbReference>
<evidence type="ECO:0000256" key="6">
    <source>
        <dbReference type="ARBA" id="ARBA00022454"/>
    </source>
</evidence>